<dbReference type="OrthoDB" id="1081532at2"/>
<keyword evidence="3" id="KW-1185">Reference proteome</keyword>
<dbReference type="PROSITE" id="PS51782">
    <property type="entry name" value="LYSM"/>
    <property type="match status" value="1"/>
</dbReference>
<dbReference type="EMBL" id="CP015199">
    <property type="protein sequence ID" value="ANF49671.1"/>
    <property type="molecule type" value="Genomic_DNA"/>
</dbReference>
<dbReference type="KEGG" id="chh:A0O34_03555"/>
<evidence type="ECO:0000313" key="2">
    <source>
        <dbReference type="EMBL" id="ANF49671.1"/>
    </source>
</evidence>
<dbReference type="Proteomes" id="UP000077824">
    <property type="component" value="Chromosome"/>
</dbReference>
<evidence type="ECO:0000313" key="3">
    <source>
        <dbReference type="Proteomes" id="UP000077824"/>
    </source>
</evidence>
<dbReference type="RefSeq" id="WP_066751255.1">
    <property type="nucleotide sequence ID" value="NZ_CP015199.1"/>
</dbReference>
<dbReference type="InterPro" id="IPR036779">
    <property type="entry name" value="LysM_dom_sf"/>
</dbReference>
<gene>
    <name evidence="2" type="ORF">A0O34_03555</name>
</gene>
<dbReference type="AlphaFoldDB" id="A0A172XRU2"/>
<sequence>MEVIKYEIKKGDTLELIAEREGISIKDLVNFHNDNCGLTNTIIGSSLPIHLKYLFLEAGISQNIEISNISFQKKARYRCEQNNVIVIDGKPSFSSQTKTQYLLSVKKENSDNIFAVTLEDYVNSIQPEEMEPAFNLIKEIELVRNNVVFTQNEKAEINSIINLSELSDKWSNFINNKSKEIPFYNEMKARAPETIEDFIANGNKEFSNEKELGAVLGKNLFYHILLKANLKNNDDFRISQQSQLFPNIKLNTDVSKTIVSNEGNATTYRLAGTLDKNSVNENEIIKLYQEMYQPIIKYSFTEFNFIYRITYTIQNETGFMINATASIKEQVKNNYETITKFELRRIEL</sequence>
<dbReference type="CDD" id="cd00118">
    <property type="entry name" value="LysM"/>
    <property type="match status" value="1"/>
</dbReference>
<dbReference type="STRING" id="1685010.A0O34_03555"/>
<evidence type="ECO:0000259" key="1">
    <source>
        <dbReference type="PROSITE" id="PS51782"/>
    </source>
</evidence>
<dbReference type="InterPro" id="IPR018392">
    <property type="entry name" value="LysM"/>
</dbReference>
<reference evidence="2 3" key="1">
    <citation type="submission" date="2016-04" db="EMBL/GenBank/DDBJ databases">
        <title>Complete Genome Sequence of Chryseobacterium sp. IHBB 10212.</title>
        <authorList>
            <person name="Pal M."/>
            <person name="Swarnkar M.K."/>
            <person name="Kaushal K."/>
            <person name="Chhibber S."/>
            <person name="Singh A.K."/>
            <person name="Gulati A."/>
        </authorList>
    </citation>
    <scope>NUCLEOTIDE SEQUENCE [LARGE SCALE GENOMIC DNA]</scope>
    <source>
        <strain evidence="2 3">IHBB 10212</strain>
    </source>
</reference>
<name>A0A172XRU2_9FLAO</name>
<feature type="domain" description="LysM" evidence="1">
    <location>
        <begin position="4"/>
        <end position="49"/>
    </location>
</feature>
<protein>
    <recommendedName>
        <fullName evidence="1">LysM domain-containing protein</fullName>
    </recommendedName>
</protein>
<dbReference type="Gene3D" id="3.10.350.10">
    <property type="entry name" value="LysM domain"/>
    <property type="match status" value="1"/>
</dbReference>
<proteinExistence type="predicted"/>
<organism evidence="2 3">
    <name type="scientific">Chryseobacterium glaciei</name>
    <dbReference type="NCBI Taxonomy" id="1685010"/>
    <lineage>
        <taxon>Bacteria</taxon>
        <taxon>Pseudomonadati</taxon>
        <taxon>Bacteroidota</taxon>
        <taxon>Flavobacteriia</taxon>
        <taxon>Flavobacteriales</taxon>
        <taxon>Weeksellaceae</taxon>
        <taxon>Chryseobacterium group</taxon>
        <taxon>Chryseobacterium</taxon>
    </lineage>
</organism>
<accession>A0A172XRU2</accession>